<dbReference type="OrthoDB" id="44749at2759"/>
<protein>
    <submittedName>
        <fullName evidence="1">Uncharacterized protein</fullName>
    </submittedName>
</protein>
<sequence>MRAAYEVLDGMDVVAMDDFQRLFWLLRSDEWGVYRRENVGVTQGVLTDVRYFDFISVVQFAAITGALRNSSALSTEKFNAAGDTRVIRRDPALDAPTERVTAFRRRLGDRLIPLLQSMPTPLREPAALNTLPFIVFSVHDALLSGGFATSSVVRPSADEATVAAQWVTPATLWGEAYGAARRDLGHPYDVLAVQAVARAAGLGAVRARVRADEGSLYREYSLVGEA</sequence>
<evidence type="ECO:0000313" key="2">
    <source>
        <dbReference type="Proteomes" id="UP000218209"/>
    </source>
</evidence>
<organism evidence="1 2">
    <name type="scientific">Porphyra umbilicalis</name>
    <name type="common">Purple laver</name>
    <name type="synonym">Red alga</name>
    <dbReference type="NCBI Taxonomy" id="2786"/>
    <lineage>
        <taxon>Eukaryota</taxon>
        <taxon>Rhodophyta</taxon>
        <taxon>Bangiophyceae</taxon>
        <taxon>Bangiales</taxon>
        <taxon>Bangiaceae</taxon>
        <taxon>Porphyra</taxon>
    </lineage>
</organism>
<reference evidence="1 2" key="1">
    <citation type="submission" date="2017-03" db="EMBL/GenBank/DDBJ databases">
        <title>WGS assembly of Porphyra umbilicalis.</title>
        <authorList>
            <person name="Brawley S.H."/>
            <person name="Blouin N.A."/>
            <person name="Ficko-Blean E."/>
            <person name="Wheeler G.L."/>
            <person name="Lohr M."/>
            <person name="Goodson H.V."/>
            <person name="Jenkins J.W."/>
            <person name="Blaby-Haas C.E."/>
            <person name="Helliwell K.E."/>
            <person name="Chan C."/>
            <person name="Marriage T."/>
            <person name="Bhattacharya D."/>
            <person name="Klein A.S."/>
            <person name="Badis Y."/>
            <person name="Brodie J."/>
            <person name="Cao Y."/>
            <person name="Collen J."/>
            <person name="Dittami S.M."/>
            <person name="Gachon C.M."/>
            <person name="Green B.R."/>
            <person name="Karpowicz S."/>
            <person name="Kim J.W."/>
            <person name="Kudahl U."/>
            <person name="Lin S."/>
            <person name="Michel G."/>
            <person name="Mittag M."/>
            <person name="Olson B.J."/>
            <person name="Pangilinan J."/>
            <person name="Peng Y."/>
            <person name="Qiu H."/>
            <person name="Shu S."/>
            <person name="Singer J.T."/>
            <person name="Smith A.G."/>
            <person name="Sprecher B.N."/>
            <person name="Wagner V."/>
            <person name="Wang W."/>
            <person name="Wang Z.-Y."/>
            <person name="Yan J."/>
            <person name="Yarish C."/>
            <person name="Zoeuner-Riek S."/>
            <person name="Zhuang Y."/>
            <person name="Zou Y."/>
            <person name="Lindquist E.A."/>
            <person name="Grimwood J."/>
            <person name="Barry K."/>
            <person name="Rokhsar D.S."/>
            <person name="Schmutz J."/>
            <person name="Stiller J.W."/>
            <person name="Grossman A.R."/>
            <person name="Prochnik S.E."/>
        </authorList>
    </citation>
    <scope>NUCLEOTIDE SEQUENCE [LARGE SCALE GENOMIC DNA]</scope>
    <source>
        <strain evidence="1">4086291</strain>
    </source>
</reference>
<evidence type="ECO:0000313" key="1">
    <source>
        <dbReference type="EMBL" id="OSX71155.1"/>
    </source>
</evidence>
<dbReference type="AlphaFoldDB" id="A0A1X6NRE9"/>
<dbReference type="Proteomes" id="UP000218209">
    <property type="component" value="Unassembled WGS sequence"/>
</dbReference>
<gene>
    <name evidence="1" type="ORF">BU14_0585s0003</name>
</gene>
<accession>A0A1X6NRE9</accession>
<proteinExistence type="predicted"/>
<name>A0A1X6NRE9_PORUM</name>
<keyword evidence="2" id="KW-1185">Reference proteome</keyword>
<dbReference type="EMBL" id="KV919163">
    <property type="protein sequence ID" value="OSX71155.1"/>
    <property type="molecule type" value="Genomic_DNA"/>
</dbReference>